<dbReference type="GO" id="GO:0016887">
    <property type="term" value="F:ATP hydrolysis activity"/>
    <property type="evidence" value="ECO:0007669"/>
    <property type="project" value="TreeGrafter"/>
</dbReference>
<feature type="domain" description="AAA+ ATPase" evidence="4">
    <location>
        <begin position="311"/>
        <end position="541"/>
    </location>
</feature>
<comment type="caution">
    <text evidence="5">The sequence shown here is derived from an EMBL/GenBank/DDBJ whole genome shotgun (WGS) entry which is preliminary data.</text>
</comment>
<dbReference type="CDD" id="cd01129">
    <property type="entry name" value="PulE-GspE-like"/>
    <property type="match status" value="1"/>
</dbReference>
<comment type="similarity">
    <text evidence="1">Belongs to the GSP E family.</text>
</comment>
<dbReference type="GO" id="GO:0005524">
    <property type="term" value="F:ATP binding"/>
    <property type="evidence" value="ECO:0007669"/>
    <property type="project" value="UniProtKB-KW"/>
</dbReference>
<dbReference type="Proteomes" id="UP000176406">
    <property type="component" value="Unassembled WGS sequence"/>
</dbReference>
<dbReference type="SUPFAM" id="SSF52540">
    <property type="entry name" value="P-loop containing nucleoside triphosphate hydrolases"/>
    <property type="match status" value="1"/>
</dbReference>
<dbReference type="InterPro" id="IPR027417">
    <property type="entry name" value="P-loop_NTPase"/>
</dbReference>
<protein>
    <recommendedName>
        <fullName evidence="4">AAA+ ATPase domain-containing protein</fullName>
    </recommendedName>
</protein>
<dbReference type="GO" id="GO:0005886">
    <property type="term" value="C:plasma membrane"/>
    <property type="evidence" value="ECO:0007669"/>
    <property type="project" value="TreeGrafter"/>
</dbReference>
<dbReference type="PANTHER" id="PTHR30258:SF1">
    <property type="entry name" value="PROTEIN TRANSPORT PROTEIN HOFB HOMOLOG"/>
    <property type="match status" value="1"/>
</dbReference>
<evidence type="ECO:0000259" key="4">
    <source>
        <dbReference type="SMART" id="SM00382"/>
    </source>
</evidence>
<name>A0A1G2ECA5_9BACT</name>
<dbReference type="PANTHER" id="PTHR30258">
    <property type="entry name" value="TYPE II SECRETION SYSTEM PROTEIN GSPE-RELATED"/>
    <property type="match status" value="1"/>
</dbReference>
<dbReference type="InterPro" id="IPR037257">
    <property type="entry name" value="T2SS_E_N_sf"/>
</dbReference>
<evidence type="ECO:0000256" key="3">
    <source>
        <dbReference type="ARBA" id="ARBA00022840"/>
    </source>
</evidence>
<dbReference type="InterPro" id="IPR003593">
    <property type="entry name" value="AAA+_ATPase"/>
</dbReference>
<dbReference type="InterPro" id="IPR007831">
    <property type="entry name" value="T2SS_GspE_N"/>
</dbReference>
<dbReference type="Gene3D" id="3.30.450.90">
    <property type="match status" value="1"/>
</dbReference>
<proteinExistence type="inferred from homology"/>
<dbReference type="SUPFAM" id="SSF160246">
    <property type="entry name" value="EspE N-terminal domain-like"/>
    <property type="match status" value="1"/>
</dbReference>
<dbReference type="SMART" id="SM00382">
    <property type="entry name" value="AAA"/>
    <property type="match status" value="1"/>
</dbReference>
<evidence type="ECO:0000256" key="2">
    <source>
        <dbReference type="ARBA" id="ARBA00022741"/>
    </source>
</evidence>
<evidence type="ECO:0000256" key="1">
    <source>
        <dbReference type="ARBA" id="ARBA00006611"/>
    </source>
</evidence>
<dbReference type="Gene3D" id="3.40.50.300">
    <property type="entry name" value="P-loop containing nucleotide triphosphate hydrolases"/>
    <property type="match status" value="1"/>
</dbReference>
<dbReference type="Pfam" id="PF00437">
    <property type="entry name" value="T2SSE"/>
    <property type="match status" value="1"/>
</dbReference>
<dbReference type="Gene3D" id="3.30.300.160">
    <property type="entry name" value="Type II secretion system, protein E, N-terminal domain"/>
    <property type="match status" value="1"/>
</dbReference>
<keyword evidence="3" id="KW-0067">ATP-binding</keyword>
<dbReference type="AlphaFoldDB" id="A0A1G2ECA5"/>
<organism evidence="5 6">
    <name type="scientific">Candidatus Nealsonbacteria bacterium RIFCSPLOWO2_01_FULL_41_9</name>
    <dbReference type="NCBI Taxonomy" id="1801671"/>
    <lineage>
        <taxon>Bacteria</taxon>
        <taxon>Candidatus Nealsoniibacteriota</taxon>
    </lineage>
</organism>
<dbReference type="EMBL" id="MHMG01000015">
    <property type="protein sequence ID" value="OGZ23477.1"/>
    <property type="molecule type" value="Genomic_DNA"/>
</dbReference>
<gene>
    <name evidence="5" type="ORF">A3A08_01005</name>
</gene>
<accession>A0A1G2ECA5</accession>
<keyword evidence="2" id="KW-0547">Nucleotide-binding</keyword>
<sequence length="572" mass="64381">MTLIQQLVKEGILDKEKALALEWEVKTSSKKEEDLILEKRILDELSLFNFKSKNLKIPLKEVPPDSVPLEILKLIPEDTARFYKMVSLAKNEKILQVGMIYPEDLKAQEALKFLARQQNFTYEVFLITPTNFNDLLKQYRTLKGEVGTALKELKEEVNKEKGPIKTEELERLAEEAPISKIVAVILRQAVEGDASDVHIEPAKDKLRVRFRFLGQLYPSIVLPLKVHPAIIARIKILSNLRIDETRAPQDGRFSMQINDKNIDFRVSTFPTALGEKVAIRVLDPLVGFKKFEDLGLRGKNLRAVKAAVTRPYGLILATGPTGSGKTTTLYSILQFLNKEGVNIVTLEDPIEYFLEGINQSQIRPEIGYEFSTGLRHILRQDPNIIMVGEIRDEETAELVTHAALTGHIVLSTLHTTNSAGVIPRLIDLGVKSYLIPPTLAIAIGQRLVRTLCPYCKKQARPSKEIEGMILKEIESLPQETKQELKIEKPLRVFQPVGCKRCNSLGFSGRISLFEVLTMTRSLAEIILKDPSEARIIEEAQRQGMVTMKQDGILKVLEGITVIGEVLRAAEEK</sequence>
<evidence type="ECO:0000313" key="6">
    <source>
        <dbReference type="Proteomes" id="UP000176406"/>
    </source>
</evidence>
<evidence type="ECO:0000313" key="5">
    <source>
        <dbReference type="EMBL" id="OGZ23477.1"/>
    </source>
</evidence>
<dbReference type="InterPro" id="IPR001482">
    <property type="entry name" value="T2SS/T4SS_dom"/>
</dbReference>
<reference evidence="5 6" key="1">
    <citation type="journal article" date="2016" name="Nat. Commun.">
        <title>Thousands of microbial genomes shed light on interconnected biogeochemical processes in an aquifer system.</title>
        <authorList>
            <person name="Anantharaman K."/>
            <person name="Brown C.T."/>
            <person name="Hug L.A."/>
            <person name="Sharon I."/>
            <person name="Castelle C.J."/>
            <person name="Probst A.J."/>
            <person name="Thomas B.C."/>
            <person name="Singh A."/>
            <person name="Wilkins M.J."/>
            <person name="Karaoz U."/>
            <person name="Brodie E.L."/>
            <person name="Williams K.H."/>
            <person name="Hubbard S.S."/>
            <person name="Banfield J.F."/>
        </authorList>
    </citation>
    <scope>NUCLEOTIDE SEQUENCE [LARGE SCALE GENOMIC DNA]</scope>
</reference>
<dbReference type="Pfam" id="PF05157">
    <property type="entry name" value="MshEN"/>
    <property type="match status" value="1"/>
</dbReference>